<comment type="similarity">
    <text evidence="1">Belongs to the LysR transcriptional regulatory family.</text>
</comment>
<dbReference type="GO" id="GO:0000976">
    <property type="term" value="F:transcription cis-regulatory region binding"/>
    <property type="evidence" value="ECO:0007669"/>
    <property type="project" value="TreeGrafter"/>
</dbReference>
<keyword evidence="7" id="KW-1185">Reference proteome</keyword>
<protein>
    <submittedName>
        <fullName evidence="6">LysR family transcriptional regulator</fullName>
    </submittedName>
</protein>
<dbReference type="Proteomes" id="UP000464787">
    <property type="component" value="Chromosome"/>
</dbReference>
<keyword evidence="4" id="KW-0804">Transcription</keyword>
<accession>A0A857J763</accession>
<evidence type="ECO:0000259" key="5">
    <source>
        <dbReference type="PROSITE" id="PS50931"/>
    </source>
</evidence>
<evidence type="ECO:0000256" key="3">
    <source>
        <dbReference type="ARBA" id="ARBA00023125"/>
    </source>
</evidence>
<evidence type="ECO:0000313" key="7">
    <source>
        <dbReference type="Proteomes" id="UP000464787"/>
    </source>
</evidence>
<dbReference type="InterPro" id="IPR000847">
    <property type="entry name" value="LysR_HTH_N"/>
</dbReference>
<dbReference type="RefSeq" id="WP_160553671.1">
    <property type="nucleotide sequence ID" value="NZ_CP047650.1"/>
</dbReference>
<dbReference type="PANTHER" id="PTHR30126">
    <property type="entry name" value="HTH-TYPE TRANSCRIPTIONAL REGULATOR"/>
    <property type="match status" value="1"/>
</dbReference>
<dbReference type="PANTHER" id="PTHR30126:SF77">
    <property type="entry name" value="TRANSCRIPTIONAL REGULATORY PROTEIN"/>
    <property type="match status" value="1"/>
</dbReference>
<dbReference type="AlphaFoldDB" id="A0A857J763"/>
<dbReference type="CDD" id="cd05466">
    <property type="entry name" value="PBP2_LTTR_substrate"/>
    <property type="match status" value="1"/>
</dbReference>
<keyword evidence="2" id="KW-0805">Transcription regulation</keyword>
<dbReference type="PRINTS" id="PR00039">
    <property type="entry name" value="HTHLYSR"/>
</dbReference>
<name>A0A857J763_9BURK</name>
<evidence type="ECO:0000256" key="1">
    <source>
        <dbReference type="ARBA" id="ARBA00009437"/>
    </source>
</evidence>
<dbReference type="Gene3D" id="1.10.10.10">
    <property type="entry name" value="Winged helix-like DNA-binding domain superfamily/Winged helix DNA-binding domain"/>
    <property type="match status" value="1"/>
</dbReference>
<keyword evidence="3" id="KW-0238">DNA-binding</keyword>
<organism evidence="6 7">
    <name type="scientific">Xylophilus rhododendri</name>
    <dbReference type="NCBI Taxonomy" id="2697032"/>
    <lineage>
        <taxon>Bacteria</taxon>
        <taxon>Pseudomonadati</taxon>
        <taxon>Pseudomonadota</taxon>
        <taxon>Betaproteobacteria</taxon>
        <taxon>Burkholderiales</taxon>
        <taxon>Xylophilus</taxon>
    </lineage>
</organism>
<sequence length="306" mass="33388">MTRFTLRQIEAFYWCAMLGTVHAAAQHLHISQPAVSTRIKELEDALQLTLFSRSHQRIELTAAGRKALSYAERLLRAGHELQQLGGSTVPLQGVLRFGADETGAAVAATELLRQIKLLHPALKVELSLEVSKVLREKLARREIDLALHGTALQRPNVVDELLGHVSLTWIAASGFDAGPAPLTPERAVLLPIVTNPAPSILHGLVKDWLHVSGYEFNSFSSCNSIAMIIRLVQSGHAIAALPVPVVAEALKNGLVRRIETRPPVPSMPYYISYLDDKMNSGIQDIVALVKSILISADFFAELAAQP</sequence>
<dbReference type="FunFam" id="1.10.10.10:FF:000001">
    <property type="entry name" value="LysR family transcriptional regulator"/>
    <property type="match status" value="1"/>
</dbReference>
<dbReference type="InterPro" id="IPR036388">
    <property type="entry name" value="WH-like_DNA-bd_sf"/>
</dbReference>
<dbReference type="SUPFAM" id="SSF53850">
    <property type="entry name" value="Periplasmic binding protein-like II"/>
    <property type="match status" value="1"/>
</dbReference>
<dbReference type="InterPro" id="IPR005119">
    <property type="entry name" value="LysR_subst-bd"/>
</dbReference>
<feature type="domain" description="HTH lysR-type" evidence="5">
    <location>
        <begin position="4"/>
        <end position="61"/>
    </location>
</feature>
<evidence type="ECO:0000256" key="2">
    <source>
        <dbReference type="ARBA" id="ARBA00023015"/>
    </source>
</evidence>
<dbReference type="KEGG" id="xyk:GT347_18865"/>
<dbReference type="Pfam" id="PF00126">
    <property type="entry name" value="HTH_1"/>
    <property type="match status" value="1"/>
</dbReference>
<dbReference type="Gene3D" id="3.40.190.10">
    <property type="entry name" value="Periplasmic binding protein-like II"/>
    <property type="match status" value="2"/>
</dbReference>
<evidence type="ECO:0000256" key="4">
    <source>
        <dbReference type="ARBA" id="ARBA00023163"/>
    </source>
</evidence>
<reference evidence="6 7" key="1">
    <citation type="submission" date="2020-01" db="EMBL/GenBank/DDBJ databases">
        <title>Genome sequencing of strain KACC 21265.</title>
        <authorList>
            <person name="Heo J."/>
            <person name="Kim S.-J."/>
            <person name="Kim J.-S."/>
            <person name="Hong S.-B."/>
            <person name="Kwon S.-W."/>
        </authorList>
    </citation>
    <scope>NUCLEOTIDE SEQUENCE [LARGE SCALE GENOMIC DNA]</scope>
    <source>
        <strain evidence="6 7">KACC 21265</strain>
    </source>
</reference>
<dbReference type="InterPro" id="IPR036390">
    <property type="entry name" value="WH_DNA-bd_sf"/>
</dbReference>
<proteinExistence type="inferred from homology"/>
<dbReference type="EMBL" id="CP047650">
    <property type="protein sequence ID" value="QHI99860.1"/>
    <property type="molecule type" value="Genomic_DNA"/>
</dbReference>
<dbReference type="SUPFAM" id="SSF46785">
    <property type="entry name" value="Winged helix' DNA-binding domain"/>
    <property type="match status" value="1"/>
</dbReference>
<dbReference type="GO" id="GO:0003700">
    <property type="term" value="F:DNA-binding transcription factor activity"/>
    <property type="evidence" value="ECO:0007669"/>
    <property type="project" value="InterPro"/>
</dbReference>
<gene>
    <name evidence="6" type="ORF">GT347_18865</name>
</gene>
<dbReference type="Pfam" id="PF03466">
    <property type="entry name" value="LysR_substrate"/>
    <property type="match status" value="1"/>
</dbReference>
<evidence type="ECO:0000313" key="6">
    <source>
        <dbReference type="EMBL" id="QHI99860.1"/>
    </source>
</evidence>
<dbReference type="PROSITE" id="PS50931">
    <property type="entry name" value="HTH_LYSR"/>
    <property type="match status" value="1"/>
</dbReference>